<dbReference type="RefSeq" id="WP_041133092.1">
    <property type="nucleotide sequence ID" value="NZ_CP010407.1"/>
</dbReference>
<feature type="region of interest" description="Disordered" evidence="1">
    <location>
        <begin position="336"/>
        <end position="357"/>
    </location>
</feature>
<gene>
    <name evidence="2" type="ORF">SVTN_37755</name>
</gene>
<protein>
    <submittedName>
        <fullName evidence="2">Uncharacterized protein</fullName>
    </submittedName>
</protein>
<feature type="region of interest" description="Disordered" evidence="1">
    <location>
        <begin position="169"/>
        <end position="205"/>
    </location>
</feature>
<organism evidence="2 3">
    <name type="scientific">Streptomyces vietnamensis</name>
    <dbReference type="NCBI Taxonomy" id="362257"/>
    <lineage>
        <taxon>Bacteria</taxon>
        <taxon>Bacillati</taxon>
        <taxon>Actinomycetota</taxon>
        <taxon>Actinomycetes</taxon>
        <taxon>Kitasatosporales</taxon>
        <taxon>Streptomycetaceae</taxon>
        <taxon>Streptomyces</taxon>
    </lineage>
</organism>
<sequence length="1545" mass="164244">MTDLAPLRAAVAEAEKRRAGLGPDATPDQRRAAYQALQTARQALHQALREFVATADTDELLARLDPDVPLMLAPVRLETRLRPDGGRPDTLQVRIFPDDIHVDSHEPLLTDGEIQQGKRYWRAVFRAGRTENPAGDRARIRLGAWEQLCGTLGPARARWIVTVLTPRADDRPELPLPDDTAGPEPSWPAASDIPTRSRGWNRPATASTLPDQFVVQAFQQTEDGEILVGESRGEAVPDTVQVSPDPDAPAAPAGAATTPLTDPGLRWLTDFSAAHDNGLALTVPLDGAGYDPDRRPLLSRVVTFGVSASMNPQISADRLATLLTGRARDGEAAYVPQDTPTNNIPDPHHPHSDPPDVDALLHAAAPTPPATDPWANATCLASALGIPQDVAAALPGGTEPEQADARALQLALWSATGDFFLDQLLESDSHTDETGIDLEWLRLHHADAVRARGPLPTLRLGKQPYGLLPVTVMRRWRPDPQGEHGHLAGLHRVLTTLRPFWEVGVDSMPRVGGRDQPGDTLALPKPERDVLRALGLAAVSKSCDVRAVRGALNACYTNRVLGLVQDCGFGPESRLSTALNRALGIDYEPVISHHENEPHTSRLWLPATRLMDLPAGTDPVDELAGFLEEVVDRFETLHILVRPARARTLLEALLRHTANLEYGHAAAGAAHASHLVTDARLRFAEVLLAPSSAGTLASQAGVALRPFTLKATLGLTLPGVAEAAAPTVHDAINDARVLLAPAVEVAALHHRGVLDALSAERPWSVRLAQIDAALRYLSTRVHAWHDAGQDPFTILERLLGECLDLASHRLDAWITSLATVRLKAMRSATRRPTGVQLGAYGWVEDISPREARRSEGFVLAPSLAQATTAAVLHSGALSHPSDPGAFAVNLSSSRMRAAMAVLDGVRQGQPLGALLGYRLERRLHEARESATPPLELDRVIAPLRKQWPLRAVHHQASGATDFVAPHDVTDGAAVGALTVEAALSQLTPTVHPSLDPLREEPPVRAALEALHDDIDAVGDLLLAESVHQLANGNPDRAGATLDSLAAGGQPPPRPEILDTPDQGTPVTHRILIVVPKDVPLSHGWDGPAQRARPRALAEPLLDAWSGHQLGRTDRIRLQVAWRRPGHPVPAATRQLPWPPIDLCALDVVALTAAGTLRAAVSQALTAHRPSDLPGDAVADLLDGRDAHWPRSTVSLQEFEALAGAVAAVLAAGRPGSPADLAPAANPPTLAPDETELRGRAQSAMAELKLAKDAADLQRLSAYGIVVAPSADDDAAARTRAAQQEAATRLELAAKALAGQGPQAAVAALQAVFGPGFRAVGLTTASAPAPLAASFGPGLDRGGTADTIPRDWLERTAAVRPGASALADLLLYTDAIGTGGDFALRIGQTPFTAHDHWVGAARTADLPSATGLAVHGLTAPDLTHPVAVLVVDEWPELIPARRQTAGVAFHYDAPGARAPQAVLLAVPPEVGRSWTAELLSETVREALDLTGLRLVDLQALGWLGRYLPAVYLPQDALGSFPGIDLKELLKTHIAAGVIAKLRDLEA</sequence>
<name>A0A0B5IHM5_9ACTN</name>
<dbReference type="KEGG" id="svt:SVTN_37755"/>
<feature type="region of interest" description="Disordered" evidence="1">
    <location>
        <begin position="1033"/>
        <end position="1053"/>
    </location>
</feature>
<evidence type="ECO:0000313" key="3">
    <source>
        <dbReference type="Proteomes" id="UP000031774"/>
    </source>
</evidence>
<accession>A0A0B5IHM5</accession>
<dbReference type="HOGENOM" id="CLU_242886_0_0_11"/>
<keyword evidence="3" id="KW-1185">Reference proteome</keyword>
<proteinExistence type="predicted"/>
<dbReference type="STRING" id="362257.SVTN_37755"/>
<reference evidence="2 3" key="1">
    <citation type="submission" date="2014-12" db="EMBL/GenBank/DDBJ databases">
        <title>Complete genome sequence of Streptomyces vietnamensis strain GIMV4.0001, a genetic manipulable producer of the benzoisochromanequinone antibiotic granaticin.</title>
        <authorList>
            <person name="Deng M.R."/>
            <person name="Guo J."/>
            <person name="Ma L.Y."/>
            <person name="Feng G.D."/>
            <person name="Mo C.Y."/>
            <person name="Zhu H.H."/>
        </authorList>
    </citation>
    <scope>NUCLEOTIDE SEQUENCE [LARGE SCALE GENOMIC DNA]</scope>
    <source>
        <strain evidence="3">GIMV4.0001</strain>
    </source>
</reference>
<dbReference type="EMBL" id="CP010407">
    <property type="protein sequence ID" value="AJF69173.1"/>
    <property type="molecule type" value="Genomic_DNA"/>
</dbReference>
<evidence type="ECO:0000313" key="2">
    <source>
        <dbReference type="EMBL" id="AJF69173.1"/>
    </source>
</evidence>
<dbReference type="Proteomes" id="UP000031774">
    <property type="component" value="Chromosome"/>
</dbReference>
<evidence type="ECO:0000256" key="1">
    <source>
        <dbReference type="SAM" id="MobiDB-lite"/>
    </source>
</evidence>